<comment type="subcellular location">
    <subcellularLocation>
        <location evidence="1">Cell membrane</location>
        <topology evidence="1">Multi-pass membrane protein</topology>
    </subcellularLocation>
</comment>
<keyword evidence="8 9" id="KW-0472">Membrane</keyword>
<dbReference type="PIRSF" id="PIRSF037314">
    <property type="entry name" value="STHK_MctS"/>
    <property type="match status" value="1"/>
</dbReference>
<keyword evidence="7" id="KW-0902">Two-component regulatory system</keyword>
<dbReference type="InterPro" id="IPR017171">
    <property type="entry name" value="Sig_transdc_His_kinase_MctS"/>
</dbReference>
<evidence type="ECO:0000256" key="3">
    <source>
        <dbReference type="ARBA" id="ARBA00022679"/>
    </source>
</evidence>
<protein>
    <submittedName>
        <fullName evidence="12">Histidine kinase</fullName>
    </submittedName>
</protein>
<evidence type="ECO:0000259" key="11">
    <source>
        <dbReference type="SMART" id="SM01049"/>
    </source>
</evidence>
<proteinExistence type="predicted"/>
<keyword evidence="13" id="KW-1185">Reference proteome</keyword>
<sequence>MKLRSKIILFAITPLLLSFTGIAIAVFYQATLLAQQQRDTIEQAYLASKEAELMHYVSMGSASIAHLYNAKQQNAALQVEAKKILATLAFGDDGYFYVYDLQGKNLMHPRRPDLVEKNLWDMVDPNGNFTIQELIGRAHAGGGAIRYLWEKPSTKKVVPKLGYVIKLERWGWVLGTGIYLDDVDTALNLIDVQVASNIHRTMFWIAGITIASAILIALSGLALNISESRLAEAKLKVLAQSVVRSQEDERARLSRDLHDGLSQLLVSIKLQIESGLAKLGAKISTPDPAHLAFTRATLQINDALGEVRRISHDLRPALLDDLGLVAAFKHLAQEFESISKIAMQFESLGDFTFLSEASNTALYRVAQEALTNIHKHAKNASLVRISLSCDQRQATLSITDNGGGFDLASIIKHPKRGIGLSNMRERLAAINGQLVVQSSADGTQVNANIYFKEVL</sequence>
<dbReference type="Pfam" id="PF07730">
    <property type="entry name" value="HisKA_3"/>
    <property type="match status" value="1"/>
</dbReference>
<dbReference type="InterPro" id="IPR003594">
    <property type="entry name" value="HATPase_dom"/>
</dbReference>
<dbReference type="AlphaFoldDB" id="A0A3Q9BTN8"/>
<dbReference type="Gene3D" id="1.20.5.1930">
    <property type="match status" value="1"/>
</dbReference>
<evidence type="ECO:0000256" key="7">
    <source>
        <dbReference type="ARBA" id="ARBA00023012"/>
    </source>
</evidence>
<dbReference type="InterPro" id="IPR050482">
    <property type="entry name" value="Sensor_HK_TwoCompSys"/>
</dbReference>
<feature type="domain" description="Histidine kinase/HSP90-like ATPase" evidence="10">
    <location>
        <begin position="357"/>
        <end position="455"/>
    </location>
</feature>
<dbReference type="KEGG" id="upv:EJN92_17825"/>
<evidence type="ECO:0000256" key="2">
    <source>
        <dbReference type="ARBA" id="ARBA00022475"/>
    </source>
</evidence>
<dbReference type="GO" id="GO:0000155">
    <property type="term" value="F:phosphorelay sensor kinase activity"/>
    <property type="evidence" value="ECO:0007669"/>
    <property type="project" value="InterPro"/>
</dbReference>
<dbReference type="CDD" id="cd16917">
    <property type="entry name" value="HATPase_UhpB-NarQ-NarX-like"/>
    <property type="match status" value="1"/>
</dbReference>
<dbReference type="InterPro" id="IPR036890">
    <property type="entry name" value="HATPase_C_sf"/>
</dbReference>
<keyword evidence="3" id="KW-0808">Transferase</keyword>
<name>A0A3Q9BTN8_9BURK</name>
<dbReference type="Gene3D" id="3.30.450.20">
    <property type="entry name" value="PAS domain"/>
    <property type="match status" value="1"/>
</dbReference>
<dbReference type="GO" id="GO:0046983">
    <property type="term" value="F:protein dimerization activity"/>
    <property type="evidence" value="ECO:0007669"/>
    <property type="project" value="InterPro"/>
</dbReference>
<keyword evidence="2" id="KW-1003">Cell membrane</keyword>
<evidence type="ECO:0000256" key="1">
    <source>
        <dbReference type="ARBA" id="ARBA00004651"/>
    </source>
</evidence>
<feature type="domain" description="Single Cache" evidence="11">
    <location>
        <begin position="42"/>
        <end position="132"/>
    </location>
</feature>
<evidence type="ECO:0000313" key="13">
    <source>
        <dbReference type="Proteomes" id="UP000275663"/>
    </source>
</evidence>
<evidence type="ECO:0000256" key="4">
    <source>
        <dbReference type="ARBA" id="ARBA00022692"/>
    </source>
</evidence>
<evidence type="ECO:0000256" key="6">
    <source>
        <dbReference type="ARBA" id="ARBA00022989"/>
    </source>
</evidence>
<dbReference type="PANTHER" id="PTHR24421:SF59">
    <property type="entry name" value="OXYGEN SENSOR HISTIDINE KINASE NREB"/>
    <property type="match status" value="1"/>
</dbReference>
<feature type="transmembrane region" description="Helical" evidence="9">
    <location>
        <begin position="202"/>
        <end position="225"/>
    </location>
</feature>
<dbReference type="OrthoDB" id="9797605at2"/>
<dbReference type="PANTHER" id="PTHR24421">
    <property type="entry name" value="NITRATE/NITRITE SENSOR PROTEIN NARX-RELATED"/>
    <property type="match status" value="1"/>
</dbReference>
<dbReference type="InterPro" id="IPR033480">
    <property type="entry name" value="sCache_2"/>
</dbReference>
<dbReference type="Pfam" id="PF17200">
    <property type="entry name" value="sCache_2"/>
    <property type="match status" value="1"/>
</dbReference>
<reference evidence="12 13" key="1">
    <citation type="journal article" date="2011" name="Int. J. Syst. Evol. Microbiol.">
        <title>Description of Undibacterium oligocarboniphilum sp. nov., isolated from purified water, and Undibacterium pigrum strain CCUG 49012 as the type strain of Undibacterium parvum sp. nov., and emended descriptions of the genus Undibacterium and the species Undibacterium pigrum.</title>
        <authorList>
            <person name="Eder W."/>
            <person name="Wanner G."/>
            <person name="Ludwig W."/>
            <person name="Busse H.J."/>
            <person name="Ziemke-Kageler F."/>
            <person name="Lang E."/>
        </authorList>
    </citation>
    <scope>NUCLEOTIDE SEQUENCE [LARGE SCALE GENOMIC DNA]</scope>
    <source>
        <strain evidence="12 13">DSM 23061</strain>
    </source>
</reference>
<evidence type="ECO:0000256" key="5">
    <source>
        <dbReference type="ARBA" id="ARBA00022777"/>
    </source>
</evidence>
<organism evidence="12 13">
    <name type="scientific">Undibacterium parvum</name>
    <dbReference type="NCBI Taxonomy" id="401471"/>
    <lineage>
        <taxon>Bacteria</taxon>
        <taxon>Pseudomonadati</taxon>
        <taxon>Pseudomonadota</taxon>
        <taxon>Betaproteobacteria</taxon>
        <taxon>Burkholderiales</taxon>
        <taxon>Oxalobacteraceae</taxon>
        <taxon>Undibacterium</taxon>
    </lineage>
</organism>
<dbReference type="Pfam" id="PF02518">
    <property type="entry name" value="HATPase_c"/>
    <property type="match status" value="1"/>
</dbReference>
<evidence type="ECO:0000259" key="10">
    <source>
        <dbReference type="SMART" id="SM00387"/>
    </source>
</evidence>
<dbReference type="GO" id="GO:0005886">
    <property type="term" value="C:plasma membrane"/>
    <property type="evidence" value="ECO:0007669"/>
    <property type="project" value="UniProtKB-SubCell"/>
</dbReference>
<keyword evidence="4 9" id="KW-0812">Transmembrane</keyword>
<evidence type="ECO:0000256" key="9">
    <source>
        <dbReference type="SAM" id="Phobius"/>
    </source>
</evidence>
<evidence type="ECO:0000256" key="8">
    <source>
        <dbReference type="ARBA" id="ARBA00023136"/>
    </source>
</evidence>
<gene>
    <name evidence="12" type="ORF">EJN92_17825</name>
</gene>
<dbReference type="SMART" id="SM01049">
    <property type="entry name" value="Cache_2"/>
    <property type="match status" value="1"/>
</dbReference>
<dbReference type="Gene3D" id="3.30.565.10">
    <property type="entry name" value="Histidine kinase-like ATPase, C-terminal domain"/>
    <property type="match status" value="1"/>
</dbReference>
<keyword evidence="5 12" id="KW-0418">Kinase</keyword>
<keyword evidence="6 9" id="KW-1133">Transmembrane helix</keyword>
<dbReference type="SMART" id="SM00387">
    <property type="entry name" value="HATPase_c"/>
    <property type="match status" value="1"/>
</dbReference>
<dbReference type="InterPro" id="IPR011712">
    <property type="entry name" value="Sig_transdc_His_kin_sub3_dim/P"/>
</dbReference>
<dbReference type="Proteomes" id="UP000275663">
    <property type="component" value="Chromosome"/>
</dbReference>
<accession>A0A3Q9BTN8</accession>
<dbReference type="SUPFAM" id="SSF55874">
    <property type="entry name" value="ATPase domain of HSP90 chaperone/DNA topoisomerase II/histidine kinase"/>
    <property type="match status" value="1"/>
</dbReference>
<dbReference type="RefSeq" id="WP_126129049.1">
    <property type="nucleotide sequence ID" value="NZ_CP034464.1"/>
</dbReference>
<evidence type="ECO:0000313" key="12">
    <source>
        <dbReference type="EMBL" id="AZP13680.1"/>
    </source>
</evidence>
<dbReference type="EMBL" id="CP034464">
    <property type="protein sequence ID" value="AZP13680.1"/>
    <property type="molecule type" value="Genomic_DNA"/>
</dbReference>